<name>M1W951_CLAP2</name>
<accession>M1W951</accession>
<comment type="caution">
    <text evidence="1">The sequence shown here is derived from an EMBL/GenBank/DDBJ whole genome shotgun (WGS) entry which is preliminary data.</text>
</comment>
<dbReference type="VEuPathDB" id="FungiDB:CPUR_03475"/>
<reference evidence="1 2" key="1">
    <citation type="journal article" date="2013" name="PLoS Genet.">
        <title>Plant-symbiotic fungi as chemical engineers: Multi-genome analysis of the Clavicipitaceae reveals dynamics of alkaloid loci.</title>
        <authorList>
            <person name="Schardl C.L."/>
            <person name="Young C.A."/>
            <person name="Hesse U."/>
            <person name="Amyotte S.G."/>
            <person name="Andreeva K."/>
            <person name="Calie P.J."/>
            <person name="Fleetwood D.J."/>
            <person name="Haws D.C."/>
            <person name="Moore N."/>
            <person name="Oeser B."/>
            <person name="Panaccione D.G."/>
            <person name="Schweri K.K."/>
            <person name="Voisey C.R."/>
            <person name="Farman M.L."/>
            <person name="Jaromczyk J.W."/>
            <person name="Roe B.A."/>
            <person name="O'Sullivan D.M."/>
            <person name="Scott B."/>
            <person name="Tudzynski P."/>
            <person name="An Z."/>
            <person name="Arnaoudova E.G."/>
            <person name="Bullock C.T."/>
            <person name="Charlton N.D."/>
            <person name="Chen L."/>
            <person name="Cox M."/>
            <person name="Dinkins R.D."/>
            <person name="Florea S."/>
            <person name="Glenn A.E."/>
            <person name="Gordon A."/>
            <person name="Gueldener U."/>
            <person name="Harris D.R."/>
            <person name="Hollin W."/>
            <person name="Jaromczyk J."/>
            <person name="Johnson R.D."/>
            <person name="Khan A.K."/>
            <person name="Leistner E."/>
            <person name="Leuchtmann A."/>
            <person name="Li C."/>
            <person name="Liu J."/>
            <person name="Liu J."/>
            <person name="Liu M."/>
            <person name="Mace W."/>
            <person name="Machado C."/>
            <person name="Nagabhyru P."/>
            <person name="Pan J."/>
            <person name="Schmid J."/>
            <person name="Sugawara K."/>
            <person name="Steiner U."/>
            <person name="Takach J.E."/>
            <person name="Tanaka E."/>
            <person name="Webb J.S."/>
            <person name="Wilson E.V."/>
            <person name="Wiseman J.L."/>
            <person name="Yoshida R."/>
            <person name="Zeng Z."/>
        </authorList>
    </citation>
    <scope>NUCLEOTIDE SEQUENCE [LARGE SCALE GENOMIC DNA]</scope>
    <source>
        <strain evidence="1 2">20.1</strain>
    </source>
</reference>
<evidence type="ECO:0000313" key="1">
    <source>
        <dbReference type="EMBL" id="CCE29628.1"/>
    </source>
</evidence>
<dbReference type="AlphaFoldDB" id="M1W951"/>
<dbReference type="EMBL" id="CAGA01000015">
    <property type="protein sequence ID" value="CCE29628.1"/>
    <property type="molecule type" value="Genomic_DNA"/>
</dbReference>
<dbReference type="Proteomes" id="UP000016801">
    <property type="component" value="Unassembled WGS sequence"/>
</dbReference>
<proteinExistence type="predicted"/>
<gene>
    <name evidence="1" type="ORF">CPUR_03475</name>
</gene>
<dbReference type="STRING" id="1111077.M1W951"/>
<keyword evidence="2" id="KW-1185">Reference proteome</keyword>
<protein>
    <submittedName>
        <fullName evidence="1">Uncharacterized protein</fullName>
    </submittedName>
</protein>
<evidence type="ECO:0000313" key="2">
    <source>
        <dbReference type="Proteomes" id="UP000016801"/>
    </source>
</evidence>
<dbReference type="OrthoDB" id="629492at2759"/>
<dbReference type="HOGENOM" id="CLU_2249855_0_0_1"/>
<organism evidence="1 2">
    <name type="scientific">Claviceps purpurea (strain 20.1)</name>
    <name type="common">Ergot fungus</name>
    <name type="synonym">Sphacelia segetum</name>
    <dbReference type="NCBI Taxonomy" id="1111077"/>
    <lineage>
        <taxon>Eukaryota</taxon>
        <taxon>Fungi</taxon>
        <taxon>Dikarya</taxon>
        <taxon>Ascomycota</taxon>
        <taxon>Pezizomycotina</taxon>
        <taxon>Sordariomycetes</taxon>
        <taxon>Hypocreomycetidae</taxon>
        <taxon>Hypocreales</taxon>
        <taxon>Clavicipitaceae</taxon>
        <taxon>Claviceps</taxon>
    </lineage>
</organism>
<sequence length="104" mass="12137">MLRVPNFRFRPGAENDEDLPLLQFLVSFPNLWTLSIDSTHCEQDEFATVVVAIMKRTHLKTIYTTSVKGEVLDQLRQTARDRGVELINENSLEQWPMTLSEWEE</sequence>